<dbReference type="Proteomes" id="UP001148786">
    <property type="component" value="Unassembled WGS sequence"/>
</dbReference>
<feature type="region of interest" description="Disordered" evidence="1">
    <location>
        <begin position="81"/>
        <end position="159"/>
    </location>
</feature>
<protein>
    <submittedName>
        <fullName evidence="2">Uncharacterized protein</fullName>
    </submittedName>
</protein>
<keyword evidence="3" id="KW-1185">Reference proteome</keyword>
<gene>
    <name evidence="2" type="ORF">NLJ89_g12369</name>
</gene>
<reference evidence="2" key="1">
    <citation type="submission" date="2022-07" db="EMBL/GenBank/DDBJ databases">
        <title>Genome Sequence of Agrocybe chaxingu.</title>
        <authorList>
            <person name="Buettner E."/>
        </authorList>
    </citation>
    <scope>NUCLEOTIDE SEQUENCE</scope>
    <source>
        <strain evidence="2">MP-N11</strain>
    </source>
</reference>
<name>A0A9W8JUX9_9AGAR</name>
<dbReference type="OrthoDB" id="654211at2759"/>
<dbReference type="AlphaFoldDB" id="A0A9W8JUX9"/>
<comment type="caution">
    <text evidence="2">The sequence shown here is derived from an EMBL/GenBank/DDBJ whole genome shotgun (WGS) entry which is preliminary data.</text>
</comment>
<organism evidence="2 3">
    <name type="scientific">Agrocybe chaxingu</name>
    <dbReference type="NCBI Taxonomy" id="84603"/>
    <lineage>
        <taxon>Eukaryota</taxon>
        <taxon>Fungi</taxon>
        <taxon>Dikarya</taxon>
        <taxon>Basidiomycota</taxon>
        <taxon>Agaricomycotina</taxon>
        <taxon>Agaricomycetes</taxon>
        <taxon>Agaricomycetidae</taxon>
        <taxon>Agaricales</taxon>
        <taxon>Agaricineae</taxon>
        <taxon>Strophariaceae</taxon>
        <taxon>Agrocybe</taxon>
    </lineage>
</organism>
<evidence type="ECO:0000256" key="1">
    <source>
        <dbReference type="SAM" id="MobiDB-lite"/>
    </source>
</evidence>
<accession>A0A9W8JUX9</accession>
<evidence type="ECO:0000313" key="2">
    <source>
        <dbReference type="EMBL" id="KAJ3478656.1"/>
    </source>
</evidence>
<evidence type="ECO:0000313" key="3">
    <source>
        <dbReference type="Proteomes" id="UP001148786"/>
    </source>
</evidence>
<sequence>MDELYVLERQEALRRADFEARHAEALRRAESQTRQLHGIIDAHPNSQSRHRLTKSATTSPIMRNALKLSSAVPDERNFFGVSSERDWQGPPLSASSSSRTSAEDIHRVGSKRRLSGPAWMAPPQQQQQQHDAPLVQSRSSGHLVDSMRSSGTTSNHHGIWSHPIITHHYRHTGERSSSGVAGPQ</sequence>
<dbReference type="EMBL" id="JANKHO010004132">
    <property type="protein sequence ID" value="KAJ3478656.1"/>
    <property type="molecule type" value="Genomic_DNA"/>
</dbReference>
<proteinExistence type="predicted"/>
<feature type="compositionally biased region" description="Polar residues" evidence="1">
    <location>
        <begin position="147"/>
        <end position="156"/>
    </location>
</feature>